<evidence type="ECO:0000313" key="5">
    <source>
        <dbReference type="Proteomes" id="UP000575480"/>
    </source>
</evidence>
<comment type="caution">
    <text evidence="3">The sequence shown here is derived from an EMBL/GenBank/DDBJ whole genome shotgun (WGS) entry which is preliminary data.</text>
</comment>
<dbReference type="Proteomes" id="UP000587702">
    <property type="component" value="Unassembled WGS sequence"/>
</dbReference>
<evidence type="ECO:0000313" key="3">
    <source>
        <dbReference type="EMBL" id="NWJ83970.1"/>
    </source>
</evidence>
<dbReference type="EMBL" id="JACATH010000002">
    <property type="protein sequence ID" value="NWJ56963.1"/>
    <property type="molecule type" value="Genomic_DNA"/>
</dbReference>
<accession>A0A7K4N6X2</accession>
<sequence length="150" mass="17829">MARLAKNQQVTMQRKLRVYFERNQSASFASQETRVNIKTVCKYYKEWSELISKACELDFLSRQRQDREQILLSYDNQLGHLYDTLETINYETKKYDRKGKEIPRHLISHKLQTINLIGSINERKGVFQLQIPADESLRKTVEELTKKCQN</sequence>
<dbReference type="EMBL" id="JACATI010000001">
    <property type="protein sequence ID" value="NWJ19463.1"/>
    <property type="molecule type" value="Genomic_DNA"/>
</dbReference>
<evidence type="ECO:0000313" key="4">
    <source>
        <dbReference type="Proteomes" id="UP000520052"/>
    </source>
</evidence>
<evidence type="ECO:0000313" key="1">
    <source>
        <dbReference type="EMBL" id="NWJ19463.1"/>
    </source>
</evidence>
<dbReference type="EMBL" id="JACATC010000004">
    <property type="protein sequence ID" value="NWJ83970.1"/>
    <property type="molecule type" value="Genomic_DNA"/>
</dbReference>
<proteinExistence type="predicted"/>
<dbReference type="Proteomes" id="UP000575480">
    <property type="component" value="Unassembled WGS sequence"/>
</dbReference>
<protein>
    <submittedName>
        <fullName evidence="3">Uncharacterized protein</fullName>
    </submittedName>
</protein>
<gene>
    <name evidence="3" type="ORF">HX854_04485</name>
    <name evidence="2" type="ORF">HX858_04310</name>
    <name evidence="1" type="ORF">HX860_00015</name>
</gene>
<evidence type="ECO:0000313" key="2">
    <source>
        <dbReference type="EMBL" id="NWJ56963.1"/>
    </source>
</evidence>
<evidence type="ECO:0000313" key="6">
    <source>
        <dbReference type="Proteomes" id="UP000587702"/>
    </source>
</evidence>
<reference evidence="3" key="2">
    <citation type="submission" date="2020-06" db="EMBL/GenBank/DDBJ databases">
        <authorList>
            <person name="Wang Y."/>
        </authorList>
    </citation>
    <scope>NUCLEOTIDE SEQUENCE</scope>
    <source>
        <strain evidence="1">L14</strain>
        <strain evidence="2">L15a</strain>
        <strain evidence="3">T3L1</strain>
    </source>
</reference>
<reference evidence="4 5" key="1">
    <citation type="journal article" date="2019" name="Environ. Microbiol.">
        <title>Genomics insights into ecotype formation of ammonia-oxidizing archaea in the deep ocean.</title>
        <authorList>
            <person name="Wang Y."/>
            <person name="Huang J.M."/>
            <person name="Cui G.J."/>
            <person name="Nunoura T."/>
            <person name="Takaki Y."/>
            <person name="Li W.L."/>
            <person name="Li J."/>
            <person name="Gao Z.M."/>
            <person name="Takai K."/>
            <person name="Zhang A.Q."/>
            <person name="Stepanauskas R."/>
        </authorList>
    </citation>
    <scope>NUCLEOTIDE SEQUENCE [LARGE SCALE GENOMIC DNA]</scope>
    <source>
        <strain evidence="1 6">L14</strain>
        <strain evidence="2 5">L15a</strain>
        <strain evidence="3 4">T3L1</strain>
    </source>
</reference>
<organism evidence="3 4">
    <name type="scientific">Marine Group I thaumarchaeote</name>
    <dbReference type="NCBI Taxonomy" id="2511932"/>
    <lineage>
        <taxon>Archaea</taxon>
        <taxon>Nitrososphaerota</taxon>
        <taxon>Marine Group I</taxon>
    </lineage>
</organism>
<dbReference type="Proteomes" id="UP000520052">
    <property type="component" value="Unassembled WGS sequence"/>
</dbReference>
<name>A0A7K4N6X2_9ARCH</name>
<dbReference type="AlphaFoldDB" id="A0A7K4N6X2"/>